<feature type="transmembrane region" description="Helical" evidence="2">
    <location>
        <begin position="90"/>
        <end position="111"/>
    </location>
</feature>
<evidence type="ECO:0000313" key="3">
    <source>
        <dbReference type="EMBL" id="CAB4967608.1"/>
    </source>
</evidence>
<keyword evidence="2" id="KW-0472">Membrane</keyword>
<evidence type="ECO:0000256" key="1">
    <source>
        <dbReference type="SAM" id="MobiDB-lite"/>
    </source>
</evidence>
<dbReference type="AlphaFoldDB" id="A0A6J7LH70"/>
<dbReference type="EMBL" id="CAFBRX010000087">
    <property type="protein sequence ID" value="CAB5124899.1"/>
    <property type="molecule type" value="Genomic_DNA"/>
</dbReference>
<sequence>MNDDLNTIDPNSPEYIDGLASLCLDAGITLDQVPQEFRSAVQKRMSQFAEQRRRLQSSAVVVDQATINTAVEAVFSRSHGQVVGPRRRRFVVYIGSLAAAAACVAIVGAAINQNSPSEQADQFSSKISLASDSPAGDNLATDNAVPESAAPMAEGTAPEGAGVDTKADPSSFKVISNEGELQTLLDEWLAPDALPPTVMDALCVDDLRPAVAVGSPISIFADQPAEIHFDVTQGIAVYRLSDCTLLAKIVP</sequence>
<evidence type="ECO:0000256" key="2">
    <source>
        <dbReference type="SAM" id="Phobius"/>
    </source>
</evidence>
<feature type="region of interest" description="Disordered" evidence="1">
    <location>
        <begin position="148"/>
        <end position="169"/>
    </location>
</feature>
<keyword evidence="2" id="KW-0812">Transmembrane</keyword>
<keyword evidence="2" id="KW-1133">Transmembrane helix</keyword>
<protein>
    <submittedName>
        <fullName evidence="3">Unannotated protein</fullName>
    </submittedName>
</protein>
<name>A0A6J7LH70_9ZZZZ</name>
<accession>A0A6J7LH70</accession>
<gene>
    <name evidence="3" type="ORF">UFOPK3889_00231</name>
    <name evidence="4" type="ORF">UFOPK4422_00929</name>
</gene>
<proteinExistence type="predicted"/>
<organism evidence="3">
    <name type="scientific">freshwater metagenome</name>
    <dbReference type="NCBI Taxonomy" id="449393"/>
    <lineage>
        <taxon>unclassified sequences</taxon>
        <taxon>metagenomes</taxon>
        <taxon>ecological metagenomes</taxon>
    </lineage>
</organism>
<reference evidence="3" key="1">
    <citation type="submission" date="2020-05" db="EMBL/GenBank/DDBJ databases">
        <authorList>
            <person name="Chiriac C."/>
            <person name="Salcher M."/>
            <person name="Ghai R."/>
            <person name="Kavagutti S V."/>
        </authorList>
    </citation>
    <scope>NUCLEOTIDE SEQUENCE</scope>
</reference>
<evidence type="ECO:0000313" key="4">
    <source>
        <dbReference type="EMBL" id="CAB5124899.1"/>
    </source>
</evidence>
<dbReference type="EMBL" id="CAFBNZ010000023">
    <property type="protein sequence ID" value="CAB4967608.1"/>
    <property type="molecule type" value="Genomic_DNA"/>
</dbReference>